<dbReference type="GeneID" id="18915416"/>
<protein>
    <recommendedName>
        <fullName evidence="1">Chromo domain-containing protein</fullName>
    </recommendedName>
</protein>
<keyword evidence="3" id="KW-1185">Reference proteome</keyword>
<name>K5WFN2_PHACS</name>
<dbReference type="SUPFAM" id="SSF54160">
    <property type="entry name" value="Chromo domain-like"/>
    <property type="match status" value="1"/>
</dbReference>
<feature type="domain" description="Chromo" evidence="1">
    <location>
        <begin position="1"/>
        <end position="35"/>
    </location>
</feature>
<dbReference type="InterPro" id="IPR000953">
    <property type="entry name" value="Chromo/chromo_shadow_dom"/>
</dbReference>
<dbReference type="OrthoDB" id="436852at2759"/>
<evidence type="ECO:0000313" key="2">
    <source>
        <dbReference type="EMBL" id="EKM58115.1"/>
    </source>
</evidence>
<evidence type="ECO:0000259" key="1">
    <source>
        <dbReference type="PROSITE" id="PS50013"/>
    </source>
</evidence>
<dbReference type="AlphaFoldDB" id="K5WFN2"/>
<proteinExistence type="predicted"/>
<dbReference type="Pfam" id="PF00385">
    <property type="entry name" value="Chromo"/>
    <property type="match status" value="1"/>
</dbReference>
<dbReference type="InterPro" id="IPR016197">
    <property type="entry name" value="Chromo-like_dom_sf"/>
</dbReference>
<dbReference type="InParanoid" id="K5WFN2"/>
<sequence length="67" mass="7913">MWLFKWMNYEASQCTWEDSSKLPTNCDRFIAEFERTARAEGFVVGDPMGYIVLQEGARAGWRRPGWY</sequence>
<reference evidence="2 3" key="1">
    <citation type="journal article" date="2012" name="BMC Genomics">
        <title>Comparative genomics of the white-rot fungi, Phanerochaete carnosa and P. chrysosporium, to elucidate the genetic basis of the distinct wood types they colonize.</title>
        <authorList>
            <person name="Suzuki H."/>
            <person name="MacDonald J."/>
            <person name="Syed K."/>
            <person name="Salamov A."/>
            <person name="Hori C."/>
            <person name="Aerts A."/>
            <person name="Henrissat B."/>
            <person name="Wiebenga A."/>
            <person name="vanKuyk P.A."/>
            <person name="Barry K."/>
            <person name="Lindquist E."/>
            <person name="LaButti K."/>
            <person name="Lapidus A."/>
            <person name="Lucas S."/>
            <person name="Coutinho P."/>
            <person name="Gong Y."/>
            <person name="Samejima M."/>
            <person name="Mahadevan R."/>
            <person name="Abou-Zaid M."/>
            <person name="de Vries R.P."/>
            <person name="Igarashi K."/>
            <person name="Yadav J.S."/>
            <person name="Grigoriev I.V."/>
            <person name="Master E.R."/>
        </authorList>
    </citation>
    <scope>NUCLEOTIDE SEQUENCE [LARGE SCALE GENOMIC DNA]</scope>
    <source>
        <strain evidence="2 3">HHB-10118-sp</strain>
    </source>
</reference>
<dbReference type="KEGG" id="pco:PHACADRAFT_252161"/>
<dbReference type="InterPro" id="IPR023780">
    <property type="entry name" value="Chromo_domain"/>
</dbReference>
<evidence type="ECO:0000313" key="3">
    <source>
        <dbReference type="Proteomes" id="UP000008370"/>
    </source>
</evidence>
<dbReference type="Gene3D" id="2.40.50.40">
    <property type="match status" value="1"/>
</dbReference>
<accession>K5WFN2</accession>
<dbReference type="HOGENOM" id="CLU_2813232_0_0_1"/>
<organism evidence="2 3">
    <name type="scientific">Phanerochaete carnosa (strain HHB-10118-sp)</name>
    <name type="common">White-rot fungus</name>
    <name type="synonym">Peniophora carnosa</name>
    <dbReference type="NCBI Taxonomy" id="650164"/>
    <lineage>
        <taxon>Eukaryota</taxon>
        <taxon>Fungi</taxon>
        <taxon>Dikarya</taxon>
        <taxon>Basidiomycota</taxon>
        <taxon>Agaricomycotina</taxon>
        <taxon>Agaricomycetes</taxon>
        <taxon>Polyporales</taxon>
        <taxon>Phanerochaetaceae</taxon>
        <taxon>Phanerochaete</taxon>
    </lineage>
</organism>
<dbReference type="GO" id="GO:0006338">
    <property type="term" value="P:chromatin remodeling"/>
    <property type="evidence" value="ECO:0007669"/>
    <property type="project" value="UniProtKB-ARBA"/>
</dbReference>
<gene>
    <name evidence="2" type="ORF">PHACADRAFT_252161</name>
</gene>
<dbReference type="EMBL" id="JH930470">
    <property type="protein sequence ID" value="EKM58115.1"/>
    <property type="molecule type" value="Genomic_DNA"/>
</dbReference>
<dbReference type="PROSITE" id="PS50013">
    <property type="entry name" value="CHROMO_2"/>
    <property type="match status" value="1"/>
</dbReference>
<dbReference type="RefSeq" id="XP_007393442.1">
    <property type="nucleotide sequence ID" value="XM_007393380.1"/>
</dbReference>
<dbReference type="Proteomes" id="UP000008370">
    <property type="component" value="Unassembled WGS sequence"/>
</dbReference>